<reference evidence="3" key="2">
    <citation type="journal article" date="2021" name="PeerJ">
        <title>Extensive microbial diversity within the chicken gut microbiome revealed by metagenomics and culture.</title>
        <authorList>
            <person name="Gilroy R."/>
            <person name="Ravi A."/>
            <person name="Getino M."/>
            <person name="Pursley I."/>
            <person name="Horton D.L."/>
            <person name="Alikhan N.F."/>
            <person name="Baker D."/>
            <person name="Gharbi K."/>
            <person name="Hall N."/>
            <person name="Watson M."/>
            <person name="Adriaenssens E.M."/>
            <person name="Foster-Nyarko E."/>
            <person name="Jarju S."/>
            <person name="Secka A."/>
            <person name="Antonio M."/>
            <person name="Oren A."/>
            <person name="Chaudhuri R.R."/>
            <person name="La Ragione R."/>
            <person name="Hildebrand F."/>
            <person name="Pallen M.J."/>
        </authorList>
    </citation>
    <scope>NUCLEOTIDE SEQUENCE</scope>
    <source>
        <strain evidence="3">ChiSxjej1B13-7958</strain>
    </source>
</reference>
<dbReference type="GO" id="GO:0008270">
    <property type="term" value="F:zinc ion binding"/>
    <property type="evidence" value="ECO:0007669"/>
    <property type="project" value="InterPro"/>
</dbReference>
<dbReference type="SUPFAM" id="SSF57783">
    <property type="entry name" value="Zinc beta-ribbon"/>
    <property type="match status" value="1"/>
</dbReference>
<evidence type="ECO:0000256" key="1">
    <source>
        <dbReference type="SAM" id="MobiDB-lite"/>
    </source>
</evidence>
<evidence type="ECO:0000313" key="3">
    <source>
        <dbReference type="EMBL" id="HIR46675.1"/>
    </source>
</evidence>
<dbReference type="Proteomes" id="UP000824242">
    <property type="component" value="Unassembled WGS sequence"/>
</dbReference>
<comment type="caution">
    <text evidence="3">The sequence shown here is derived from an EMBL/GenBank/DDBJ whole genome shotgun (WGS) entry which is preliminary data.</text>
</comment>
<accession>A0A9D1ANE2</accession>
<dbReference type="Gene3D" id="3.90.580.10">
    <property type="entry name" value="Zinc finger, CHC2-type domain"/>
    <property type="match status" value="1"/>
</dbReference>
<feature type="domain" description="Zinc finger CHC2-type" evidence="2">
    <location>
        <begin position="2"/>
        <end position="38"/>
    </location>
</feature>
<dbReference type="GO" id="GO:0003899">
    <property type="term" value="F:DNA-directed RNA polymerase activity"/>
    <property type="evidence" value="ECO:0007669"/>
    <property type="project" value="InterPro"/>
</dbReference>
<dbReference type="SMART" id="SM00400">
    <property type="entry name" value="ZnF_CHCC"/>
    <property type="match status" value="1"/>
</dbReference>
<dbReference type="GO" id="GO:0006260">
    <property type="term" value="P:DNA replication"/>
    <property type="evidence" value="ECO:0007669"/>
    <property type="project" value="InterPro"/>
</dbReference>
<sequence>MKVDKRFHCFGCGADGDVIDFTAQLYGLDAKSAAEKLAVDFQIPYTHYKRKETVKKTIREKSEEQMYRDLEAKCFKVLSDYFHLLRHWERAYAPKPEDETWHPLFVEALQKKDHIEYLLDVLLYDPIEERAALIKDYGKEVMKLERRLSELGTGAEREFEDAGREPTLPDPGGSQGTSGGK</sequence>
<evidence type="ECO:0000313" key="4">
    <source>
        <dbReference type="Proteomes" id="UP000824242"/>
    </source>
</evidence>
<gene>
    <name evidence="3" type="ORF">IAB89_03290</name>
</gene>
<proteinExistence type="predicted"/>
<dbReference type="GO" id="GO:0003677">
    <property type="term" value="F:DNA binding"/>
    <property type="evidence" value="ECO:0007669"/>
    <property type="project" value="InterPro"/>
</dbReference>
<dbReference type="Pfam" id="PF01807">
    <property type="entry name" value="Zn_ribbon_DnaG"/>
    <property type="match status" value="1"/>
</dbReference>
<feature type="region of interest" description="Disordered" evidence="1">
    <location>
        <begin position="153"/>
        <end position="181"/>
    </location>
</feature>
<feature type="compositionally biased region" description="Basic and acidic residues" evidence="1">
    <location>
        <begin position="153"/>
        <end position="164"/>
    </location>
</feature>
<dbReference type="InterPro" id="IPR036977">
    <property type="entry name" value="DNA_primase_Znf_CHC2"/>
</dbReference>
<evidence type="ECO:0000259" key="2">
    <source>
        <dbReference type="SMART" id="SM00400"/>
    </source>
</evidence>
<dbReference type="InterPro" id="IPR002694">
    <property type="entry name" value="Znf_CHC2"/>
</dbReference>
<protein>
    <submittedName>
        <fullName evidence="3">DNA primase</fullName>
    </submittedName>
</protein>
<dbReference type="EMBL" id="DVGZ01000033">
    <property type="protein sequence ID" value="HIR46675.1"/>
    <property type="molecule type" value="Genomic_DNA"/>
</dbReference>
<dbReference type="AlphaFoldDB" id="A0A9D1ANE2"/>
<organism evidence="3 4">
    <name type="scientific">Candidatus Caccousia avicola</name>
    <dbReference type="NCBI Taxonomy" id="2840721"/>
    <lineage>
        <taxon>Bacteria</taxon>
        <taxon>Bacillati</taxon>
        <taxon>Bacillota</taxon>
        <taxon>Clostridia</taxon>
        <taxon>Eubacteriales</taxon>
        <taxon>Oscillospiraceae</taxon>
        <taxon>Oscillospiraceae incertae sedis</taxon>
        <taxon>Candidatus Caccousia</taxon>
    </lineage>
</organism>
<name>A0A9D1ANE2_9FIRM</name>
<reference evidence="3" key="1">
    <citation type="submission" date="2020-10" db="EMBL/GenBank/DDBJ databases">
        <authorList>
            <person name="Gilroy R."/>
        </authorList>
    </citation>
    <scope>NUCLEOTIDE SEQUENCE</scope>
    <source>
        <strain evidence="3">ChiSxjej1B13-7958</strain>
    </source>
</reference>